<accession>A0A7T8KG66</accession>
<dbReference type="Proteomes" id="UP000595437">
    <property type="component" value="Chromosome 5"/>
</dbReference>
<sequence length="53" mass="6475">MKSFEYEKELKKSIEERRANKSQLQRLLIQKKSFKHLKLVKKCCLPQEKQLLK</sequence>
<evidence type="ECO:0000313" key="1">
    <source>
        <dbReference type="EMBL" id="QQP55337.1"/>
    </source>
</evidence>
<proteinExistence type="predicted"/>
<reference evidence="2" key="1">
    <citation type="submission" date="2021-01" db="EMBL/GenBank/DDBJ databases">
        <title>Caligus Genome Assembly.</title>
        <authorList>
            <person name="Gallardo-Escarate C."/>
        </authorList>
    </citation>
    <scope>NUCLEOTIDE SEQUENCE [LARGE SCALE GENOMIC DNA]</scope>
</reference>
<name>A0A7T8KG66_CALRO</name>
<dbReference type="AlphaFoldDB" id="A0A7T8KG66"/>
<protein>
    <submittedName>
        <fullName evidence="1">Uncharacterized protein</fullName>
    </submittedName>
</protein>
<dbReference type="EMBL" id="CP045894">
    <property type="protein sequence ID" value="QQP55337.1"/>
    <property type="molecule type" value="Genomic_DNA"/>
</dbReference>
<keyword evidence="2" id="KW-1185">Reference proteome</keyword>
<evidence type="ECO:0000313" key="2">
    <source>
        <dbReference type="Proteomes" id="UP000595437"/>
    </source>
</evidence>
<organism evidence="1 2">
    <name type="scientific">Caligus rogercresseyi</name>
    <name type="common">Sea louse</name>
    <dbReference type="NCBI Taxonomy" id="217165"/>
    <lineage>
        <taxon>Eukaryota</taxon>
        <taxon>Metazoa</taxon>
        <taxon>Ecdysozoa</taxon>
        <taxon>Arthropoda</taxon>
        <taxon>Crustacea</taxon>
        <taxon>Multicrustacea</taxon>
        <taxon>Hexanauplia</taxon>
        <taxon>Copepoda</taxon>
        <taxon>Siphonostomatoida</taxon>
        <taxon>Caligidae</taxon>
        <taxon>Caligus</taxon>
    </lineage>
</organism>
<gene>
    <name evidence="1" type="ORF">FKW44_008482</name>
</gene>